<keyword evidence="1" id="KW-0812">Transmembrane</keyword>
<dbReference type="EMBL" id="JBBPDW010000018">
    <property type="protein sequence ID" value="KAK7545324.1"/>
    <property type="molecule type" value="Genomic_DNA"/>
</dbReference>
<comment type="caution">
    <text evidence="2">The sequence shown here is derived from an EMBL/GenBank/DDBJ whole genome shotgun (WGS) entry which is preliminary data.</text>
</comment>
<accession>A0ABR1MEM8</accession>
<evidence type="ECO:0000313" key="3">
    <source>
        <dbReference type="Proteomes" id="UP001365128"/>
    </source>
</evidence>
<gene>
    <name evidence="2" type="ORF">IWX46DRAFT_115874</name>
</gene>
<keyword evidence="3" id="KW-1185">Reference proteome</keyword>
<evidence type="ECO:0000256" key="1">
    <source>
        <dbReference type="SAM" id="Phobius"/>
    </source>
</evidence>
<feature type="transmembrane region" description="Helical" evidence="1">
    <location>
        <begin position="20"/>
        <end position="37"/>
    </location>
</feature>
<sequence length="166" mass="19272">MRKAVVTSHSATKEKAKGKKTSWAKTVTFLWLLLIMTPKKKRTKTRPTVKTTQQQTRTSHPDIISRAFVRNSFPKRWCSVNSIKPSFFQKRLRQYSDPHKAKHGDMTGPTAPRSQKDDFACPRLFSLFSLSTPLLDFYSNEKETLPMGCFYIYNQERLRKIENVVA</sequence>
<name>A0ABR1MEM8_9PEZI</name>
<dbReference type="Proteomes" id="UP001365128">
    <property type="component" value="Unassembled WGS sequence"/>
</dbReference>
<protein>
    <submittedName>
        <fullName evidence="2">Uncharacterized protein</fullName>
    </submittedName>
</protein>
<keyword evidence="1" id="KW-1133">Transmembrane helix</keyword>
<evidence type="ECO:0000313" key="2">
    <source>
        <dbReference type="EMBL" id="KAK7545324.1"/>
    </source>
</evidence>
<organism evidence="2 3">
    <name type="scientific">Phyllosticta citricarpa</name>
    <dbReference type="NCBI Taxonomy" id="55181"/>
    <lineage>
        <taxon>Eukaryota</taxon>
        <taxon>Fungi</taxon>
        <taxon>Dikarya</taxon>
        <taxon>Ascomycota</taxon>
        <taxon>Pezizomycotina</taxon>
        <taxon>Dothideomycetes</taxon>
        <taxon>Dothideomycetes incertae sedis</taxon>
        <taxon>Botryosphaeriales</taxon>
        <taxon>Phyllostictaceae</taxon>
        <taxon>Phyllosticta</taxon>
    </lineage>
</organism>
<keyword evidence="1" id="KW-0472">Membrane</keyword>
<reference evidence="2 3" key="1">
    <citation type="submission" date="2024-04" db="EMBL/GenBank/DDBJ databases">
        <title>Phyllosticta paracitricarpa is synonymous to the EU quarantine fungus P. citricarpa based on phylogenomic analyses.</title>
        <authorList>
            <consortium name="Lawrence Berkeley National Laboratory"/>
            <person name="Van Ingen-Buijs V.A."/>
            <person name="Van Westerhoven A.C."/>
            <person name="Haridas S."/>
            <person name="Skiadas P."/>
            <person name="Martin F."/>
            <person name="Groenewald J.Z."/>
            <person name="Crous P.W."/>
            <person name="Seidl M.F."/>
        </authorList>
    </citation>
    <scope>NUCLEOTIDE SEQUENCE [LARGE SCALE GENOMIC DNA]</scope>
    <source>
        <strain evidence="2 3">CBS 122670</strain>
    </source>
</reference>
<proteinExistence type="predicted"/>